<evidence type="ECO:0000313" key="2">
    <source>
        <dbReference type="EMBL" id="EFE78054.2"/>
    </source>
</evidence>
<feature type="region of interest" description="Disordered" evidence="1">
    <location>
        <begin position="1"/>
        <end position="34"/>
    </location>
</feature>
<evidence type="ECO:0000256" key="1">
    <source>
        <dbReference type="SAM" id="MobiDB-lite"/>
    </source>
</evidence>
<sequence>MCKNVQDRAPKIPVAFRAWQNRQHPQRAPARPVP</sequence>
<protein>
    <submittedName>
        <fullName evidence="2">Uncharacterized protein</fullName>
    </submittedName>
</protein>
<gene>
    <name evidence="2" type="ORF">SSGG_05421</name>
</gene>
<dbReference type="AlphaFoldDB" id="D6AS61"/>
<dbReference type="EMBL" id="DS999644">
    <property type="protein sequence ID" value="EFE78054.2"/>
    <property type="molecule type" value="Genomic_DNA"/>
</dbReference>
<proteinExistence type="predicted"/>
<dbReference type="Proteomes" id="UP000003986">
    <property type="component" value="Unassembled WGS sequence"/>
</dbReference>
<organism evidence="2 3">
    <name type="scientific">Streptomyces filamentosus NRRL 15998</name>
    <dbReference type="NCBI Taxonomy" id="457431"/>
    <lineage>
        <taxon>Bacteria</taxon>
        <taxon>Bacillati</taxon>
        <taxon>Actinomycetota</taxon>
        <taxon>Actinomycetes</taxon>
        <taxon>Kitasatosporales</taxon>
        <taxon>Streptomycetaceae</taxon>
        <taxon>Streptomyces</taxon>
    </lineage>
</organism>
<evidence type="ECO:0000313" key="3">
    <source>
        <dbReference type="Proteomes" id="UP000003986"/>
    </source>
</evidence>
<accession>D6AS61</accession>
<feature type="compositionally biased region" description="Basic and acidic residues" evidence="1">
    <location>
        <begin position="1"/>
        <end position="10"/>
    </location>
</feature>
<reference evidence="3" key="1">
    <citation type="submission" date="2008-10" db="EMBL/GenBank/DDBJ databases">
        <authorList>
            <person name="Molnar K."/>
        </authorList>
    </citation>
    <scope>NUCLEOTIDE SEQUENCE [LARGE SCALE GENOMIC DNA]</scope>
    <source>
        <strain evidence="3">NRRL 15998</strain>
    </source>
</reference>
<reference evidence="3" key="2">
    <citation type="submission" date="2008-12" db="EMBL/GenBank/DDBJ databases">
        <title>Annotation of Streptomyces roseosporus strain NRRL 15998.</title>
        <authorList>
            <consortium name="The Broad Institute Genome Sequencing Platform"/>
            <consortium name="Broad Institute Microbial Sequencing Center"/>
            <person name="Fischbach M."/>
            <person name="Ward D."/>
            <person name="Young S."/>
            <person name="Kodira C.D."/>
            <person name="Zeng Q."/>
            <person name="Koehrsen M."/>
            <person name="Godfrey P."/>
            <person name="Alvarado L."/>
            <person name="Berlin A.M."/>
            <person name="Borenstein D."/>
            <person name="Chen Z."/>
            <person name="Engels R."/>
            <person name="Freedman E."/>
            <person name="Gellesch M."/>
            <person name="Goldberg J."/>
            <person name="Griggs A."/>
            <person name="Gujja S."/>
            <person name="Heiman D.I."/>
            <person name="Hepburn T.A."/>
            <person name="Howarth C."/>
            <person name="Jen D."/>
            <person name="Larson L."/>
            <person name="Lewis B."/>
            <person name="Mehta T."/>
            <person name="Park D."/>
            <person name="Pearson M."/>
            <person name="Roberts A."/>
            <person name="Saif S."/>
            <person name="Shea T.D."/>
            <person name="Shenoy N."/>
            <person name="Sisk P."/>
            <person name="Stolte C."/>
            <person name="Sykes S.N."/>
            <person name="Walk T."/>
            <person name="White J."/>
            <person name="Yandava C."/>
            <person name="Straight P."/>
            <person name="Clardy J."/>
            <person name="Hung D."/>
            <person name="Kolter R."/>
            <person name="Mekalanos J."/>
            <person name="Walker S."/>
            <person name="Walsh C.T."/>
            <person name="Wieland B.L.C."/>
            <person name="Ilzarbe M."/>
            <person name="Galagan J."/>
            <person name="Nusbaum C."/>
            <person name="Birren B."/>
        </authorList>
    </citation>
    <scope>NUCLEOTIDE SEQUENCE [LARGE SCALE GENOMIC DNA]</scope>
    <source>
        <strain evidence="3">NRRL 15998</strain>
    </source>
</reference>
<name>D6AS61_STRFL</name>